<accession>A0A2I1H489</accession>
<dbReference type="Proteomes" id="UP000234323">
    <property type="component" value="Unassembled WGS sequence"/>
</dbReference>
<dbReference type="OrthoDB" id="2306020at2759"/>
<evidence type="ECO:0000313" key="2">
    <source>
        <dbReference type="EMBL" id="PKY53699.1"/>
    </source>
</evidence>
<proteinExistence type="predicted"/>
<keyword evidence="3" id="KW-1185">Reference proteome</keyword>
<keyword evidence="1" id="KW-0732">Signal</keyword>
<reference evidence="2 3" key="1">
    <citation type="submission" date="2015-10" db="EMBL/GenBank/DDBJ databases">
        <title>Genome analyses suggest a sexual origin of heterokaryosis in a supposedly ancient asexual fungus.</title>
        <authorList>
            <person name="Ropars J."/>
            <person name="Sedzielewska K."/>
            <person name="Noel J."/>
            <person name="Charron P."/>
            <person name="Farinelli L."/>
            <person name="Marton T."/>
            <person name="Kruger M."/>
            <person name="Pelin A."/>
            <person name="Brachmann A."/>
            <person name="Corradi N."/>
        </authorList>
    </citation>
    <scope>NUCLEOTIDE SEQUENCE [LARGE SCALE GENOMIC DNA]</scope>
    <source>
        <strain evidence="2 3">A4</strain>
    </source>
</reference>
<name>A0A2I1H489_9GLOM</name>
<feature type="signal peptide" evidence="1">
    <location>
        <begin position="1"/>
        <end position="23"/>
    </location>
</feature>
<dbReference type="VEuPathDB" id="FungiDB:FUN_011456"/>
<protein>
    <submittedName>
        <fullName evidence="2">Uncharacterized protein</fullName>
    </submittedName>
</protein>
<organism evidence="2 3">
    <name type="scientific">Rhizophagus irregularis</name>
    <dbReference type="NCBI Taxonomy" id="588596"/>
    <lineage>
        <taxon>Eukaryota</taxon>
        <taxon>Fungi</taxon>
        <taxon>Fungi incertae sedis</taxon>
        <taxon>Mucoromycota</taxon>
        <taxon>Glomeromycotina</taxon>
        <taxon>Glomeromycetes</taxon>
        <taxon>Glomerales</taxon>
        <taxon>Glomeraceae</taxon>
        <taxon>Rhizophagus</taxon>
    </lineage>
</organism>
<feature type="chain" id="PRO_5014123881" evidence="1">
    <location>
        <begin position="24"/>
        <end position="114"/>
    </location>
</feature>
<dbReference type="VEuPathDB" id="FungiDB:RhiirA1_441985"/>
<gene>
    <name evidence="2" type="ORF">RhiirA4_426209</name>
</gene>
<dbReference type="EMBL" id="LLXI01001442">
    <property type="protein sequence ID" value="PKY53699.1"/>
    <property type="molecule type" value="Genomic_DNA"/>
</dbReference>
<evidence type="ECO:0000313" key="3">
    <source>
        <dbReference type="Proteomes" id="UP000234323"/>
    </source>
</evidence>
<dbReference type="AlphaFoldDB" id="A0A2I1H489"/>
<sequence>MKSLSLIISIIFSLIALISLTEGHLVWIQNKLVRGTVSIVTAINQADGKVIDEQLGDAHKGYHLNIPSEYGQFYLDFDVLGTQQHYKQRGPFTNTQDYCWHYHGNAFKWNVYPC</sequence>
<evidence type="ECO:0000256" key="1">
    <source>
        <dbReference type="SAM" id="SignalP"/>
    </source>
</evidence>
<comment type="caution">
    <text evidence="2">The sequence shown here is derived from an EMBL/GenBank/DDBJ whole genome shotgun (WGS) entry which is preliminary data.</text>
</comment>